<comment type="catalytic activity">
    <reaction evidence="8 9">
        <text>hydroxymethylbilane = uroporphyrinogen III + H2O</text>
        <dbReference type="Rhea" id="RHEA:18965"/>
        <dbReference type="ChEBI" id="CHEBI:15377"/>
        <dbReference type="ChEBI" id="CHEBI:57308"/>
        <dbReference type="ChEBI" id="CHEBI:57845"/>
        <dbReference type="EC" id="4.2.1.75"/>
    </reaction>
</comment>
<comment type="pathway">
    <text evidence="1 9">Porphyrin-containing compound metabolism; protoporphyrin-IX biosynthesis; coproporphyrinogen-III from 5-aminolevulinate: step 3/4.</text>
</comment>
<dbReference type="InterPro" id="IPR003754">
    <property type="entry name" value="4pyrrol_synth_uPrphyn_synth"/>
</dbReference>
<dbReference type="RefSeq" id="WP_301415821.1">
    <property type="nucleotide sequence ID" value="NZ_CP098023.1"/>
</dbReference>
<dbReference type="InterPro" id="IPR036108">
    <property type="entry name" value="4pyrrol_syn_uPrphyn_synt_sf"/>
</dbReference>
<evidence type="ECO:0000259" key="10">
    <source>
        <dbReference type="Pfam" id="PF02602"/>
    </source>
</evidence>
<evidence type="ECO:0000313" key="12">
    <source>
        <dbReference type="Proteomes" id="UP001321520"/>
    </source>
</evidence>
<evidence type="ECO:0000256" key="1">
    <source>
        <dbReference type="ARBA" id="ARBA00004772"/>
    </source>
</evidence>
<evidence type="ECO:0000256" key="2">
    <source>
        <dbReference type="ARBA" id="ARBA00008133"/>
    </source>
</evidence>
<dbReference type="SUPFAM" id="SSF69618">
    <property type="entry name" value="HemD-like"/>
    <property type="match status" value="1"/>
</dbReference>
<dbReference type="Pfam" id="PF02602">
    <property type="entry name" value="HEM4"/>
    <property type="match status" value="1"/>
</dbReference>
<dbReference type="InterPro" id="IPR039793">
    <property type="entry name" value="UROS/Hem4"/>
</dbReference>
<evidence type="ECO:0000256" key="5">
    <source>
        <dbReference type="ARBA" id="ARBA00023244"/>
    </source>
</evidence>
<evidence type="ECO:0000256" key="3">
    <source>
        <dbReference type="ARBA" id="ARBA00013109"/>
    </source>
</evidence>
<proteinExistence type="inferred from homology"/>
<dbReference type="EMBL" id="CP098023">
    <property type="protein sequence ID" value="WKD49974.1"/>
    <property type="molecule type" value="Genomic_DNA"/>
</dbReference>
<dbReference type="Proteomes" id="UP001321520">
    <property type="component" value="Chromosome"/>
</dbReference>
<comment type="function">
    <text evidence="6 9">Catalyzes cyclization of the linear tetrapyrrole, hydroxymethylbilane, to the macrocyclic uroporphyrinogen III.</text>
</comment>
<keyword evidence="12" id="KW-1185">Reference proteome</keyword>
<dbReference type="PANTHER" id="PTHR38042">
    <property type="entry name" value="UROPORPHYRINOGEN-III SYNTHASE, CHLOROPLASTIC"/>
    <property type="match status" value="1"/>
</dbReference>
<keyword evidence="4 9" id="KW-0456">Lyase</keyword>
<name>A0ABY9EAA9_9GAMM</name>
<evidence type="ECO:0000313" key="11">
    <source>
        <dbReference type="EMBL" id="WKD49974.1"/>
    </source>
</evidence>
<dbReference type="CDD" id="cd06578">
    <property type="entry name" value="HemD"/>
    <property type="match status" value="1"/>
</dbReference>
<evidence type="ECO:0000256" key="8">
    <source>
        <dbReference type="ARBA" id="ARBA00048617"/>
    </source>
</evidence>
<accession>A0ABY9EAA9</accession>
<sequence length="256" mass="27634">MPGSLYGKRILTTRPTHQSANWCAQLQAAGAQVDNIPMLAIKPLREASALQAIKSRILSFDQVQEAIFVSQNAVHHGVDWLEDYWPQLPQGPHYYAIGSATAKALQARGIPCEQNRGHMTSEDLLTLPSLQQVTGHRILIFCGIGGRSLIGNTLRARGARVTYCALYRRTLPPCAPDALAKYPATPDAISVHSGESLANLAHCIVQSARGQLRHAALVCPSARVAKQARALGFKHPHSAQNASDKAMLAALRSALD</sequence>
<dbReference type="EC" id="4.2.1.75" evidence="3 9"/>
<evidence type="ECO:0000256" key="6">
    <source>
        <dbReference type="ARBA" id="ARBA00037589"/>
    </source>
</evidence>
<evidence type="ECO:0000256" key="4">
    <source>
        <dbReference type="ARBA" id="ARBA00023239"/>
    </source>
</evidence>
<feature type="domain" description="Tetrapyrrole biosynthesis uroporphyrinogen III synthase" evidence="10">
    <location>
        <begin position="24"/>
        <end position="248"/>
    </location>
</feature>
<comment type="similarity">
    <text evidence="2 9">Belongs to the uroporphyrinogen-III synthase family.</text>
</comment>
<keyword evidence="5 9" id="KW-0627">Porphyrin biosynthesis</keyword>
<evidence type="ECO:0000256" key="7">
    <source>
        <dbReference type="ARBA" id="ARBA00040167"/>
    </source>
</evidence>
<protein>
    <recommendedName>
        <fullName evidence="7 9">Uroporphyrinogen-III synthase</fullName>
        <ecNumber evidence="3 9">4.2.1.75</ecNumber>
    </recommendedName>
</protein>
<gene>
    <name evidence="11" type="ORF">M8T91_00665</name>
</gene>
<dbReference type="Gene3D" id="3.40.50.10090">
    <property type="match status" value="2"/>
</dbReference>
<evidence type="ECO:0000256" key="9">
    <source>
        <dbReference type="RuleBase" id="RU366031"/>
    </source>
</evidence>
<dbReference type="PANTHER" id="PTHR38042:SF1">
    <property type="entry name" value="UROPORPHYRINOGEN-III SYNTHASE, CHLOROPLASTIC"/>
    <property type="match status" value="1"/>
</dbReference>
<organism evidence="11 12">
    <name type="scientific">Microbulbifer spongiae</name>
    <dbReference type="NCBI Taxonomy" id="2944933"/>
    <lineage>
        <taxon>Bacteria</taxon>
        <taxon>Pseudomonadati</taxon>
        <taxon>Pseudomonadota</taxon>
        <taxon>Gammaproteobacteria</taxon>
        <taxon>Cellvibrionales</taxon>
        <taxon>Microbulbiferaceae</taxon>
        <taxon>Microbulbifer</taxon>
    </lineage>
</organism>
<reference evidence="11 12" key="1">
    <citation type="submission" date="2022-05" db="EMBL/GenBank/DDBJ databases">
        <title>Microbulbifer sp. nov., isolated from sponge.</title>
        <authorList>
            <person name="Gao L."/>
        </authorList>
    </citation>
    <scope>NUCLEOTIDE SEQUENCE [LARGE SCALE GENOMIC DNA]</scope>
    <source>
        <strain evidence="11 12">MI-G</strain>
    </source>
</reference>